<evidence type="ECO:0000259" key="11">
    <source>
        <dbReference type="Pfam" id="PF08232"/>
    </source>
</evidence>
<dbReference type="GO" id="GO:0005737">
    <property type="term" value="C:cytoplasm"/>
    <property type="evidence" value="ECO:0007669"/>
    <property type="project" value="UniProtKB-SubCell"/>
</dbReference>
<comment type="similarity">
    <text evidence="2">Belongs to the WD repeat striatin family.</text>
</comment>
<evidence type="ECO:0000256" key="3">
    <source>
        <dbReference type="ARBA" id="ARBA00022490"/>
    </source>
</evidence>
<feature type="region of interest" description="Disordered" evidence="10">
    <location>
        <begin position="98"/>
        <end position="139"/>
    </location>
</feature>
<dbReference type="PROSITE" id="PS50294">
    <property type="entry name" value="WD_REPEATS_REGION"/>
    <property type="match status" value="3"/>
</dbReference>
<dbReference type="Gene3D" id="2.130.10.10">
    <property type="entry name" value="YVTN repeat-like/Quinoprotein amine dehydrogenase"/>
    <property type="match status" value="2"/>
</dbReference>
<dbReference type="SMART" id="SM00320">
    <property type="entry name" value="WD40"/>
    <property type="match status" value="6"/>
</dbReference>
<feature type="repeat" description="WD" evidence="9">
    <location>
        <begin position="552"/>
        <end position="593"/>
    </location>
</feature>
<keyword evidence="3" id="KW-0963">Cytoplasm</keyword>
<evidence type="ECO:0000256" key="4">
    <source>
        <dbReference type="ARBA" id="ARBA00022553"/>
    </source>
</evidence>
<dbReference type="RefSeq" id="XP_022647451.1">
    <property type="nucleotide sequence ID" value="XM_022791716.1"/>
</dbReference>
<feature type="domain" description="Striatin N-terminal" evidence="11">
    <location>
        <begin position="28"/>
        <end position="161"/>
    </location>
</feature>
<dbReference type="OMA" id="SPHINKV"/>
<dbReference type="InParanoid" id="A0A7M7J7T6"/>
<dbReference type="InterPro" id="IPR001680">
    <property type="entry name" value="WD40_rpt"/>
</dbReference>
<dbReference type="InterPro" id="IPR015943">
    <property type="entry name" value="WD40/YVTN_repeat-like_dom_sf"/>
</dbReference>
<feature type="repeat" description="WD" evidence="9">
    <location>
        <begin position="364"/>
        <end position="397"/>
    </location>
</feature>
<evidence type="ECO:0000256" key="5">
    <source>
        <dbReference type="ARBA" id="ARBA00022574"/>
    </source>
</evidence>
<dbReference type="PROSITE" id="PS50082">
    <property type="entry name" value="WD_REPEATS_2"/>
    <property type="match status" value="4"/>
</dbReference>
<dbReference type="KEGG" id="vde:111244510"/>
<organism evidence="12 13">
    <name type="scientific">Varroa destructor</name>
    <name type="common">Honeybee mite</name>
    <dbReference type="NCBI Taxonomy" id="109461"/>
    <lineage>
        <taxon>Eukaryota</taxon>
        <taxon>Metazoa</taxon>
        <taxon>Ecdysozoa</taxon>
        <taxon>Arthropoda</taxon>
        <taxon>Chelicerata</taxon>
        <taxon>Arachnida</taxon>
        <taxon>Acari</taxon>
        <taxon>Parasitiformes</taxon>
        <taxon>Mesostigmata</taxon>
        <taxon>Gamasina</taxon>
        <taxon>Dermanyssoidea</taxon>
        <taxon>Varroidae</taxon>
        <taxon>Varroa</taxon>
    </lineage>
</organism>
<keyword evidence="8" id="KW-0175">Coiled coil</keyword>
<dbReference type="FunFam" id="2.130.10.10:FF:000498">
    <property type="entry name" value="Striatin 3"/>
    <property type="match status" value="1"/>
</dbReference>
<accession>A0A7M7J7T6</accession>
<evidence type="ECO:0000313" key="12">
    <source>
        <dbReference type="EnsemblMetazoa" id="XP_022647451"/>
    </source>
</evidence>
<evidence type="ECO:0000256" key="1">
    <source>
        <dbReference type="ARBA" id="ARBA00004496"/>
    </source>
</evidence>
<keyword evidence="13" id="KW-1185">Reference proteome</keyword>
<evidence type="ECO:0000313" key="13">
    <source>
        <dbReference type="Proteomes" id="UP000594260"/>
    </source>
</evidence>
<dbReference type="CDD" id="cd00200">
    <property type="entry name" value="WD40"/>
    <property type="match status" value="1"/>
</dbReference>
<dbReference type="FunCoup" id="A0A7M7J7T6">
    <property type="interactions" value="1194"/>
</dbReference>
<feature type="repeat" description="WD" evidence="9">
    <location>
        <begin position="311"/>
        <end position="352"/>
    </location>
</feature>
<dbReference type="Pfam" id="PF08232">
    <property type="entry name" value="Striatin"/>
    <property type="match status" value="1"/>
</dbReference>
<dbReference type="PANTHER" id="PTHR15653:SF0">
    <property type="entry name" value="CONNECTOR OF KINASE TO AP-1, ISOFORM E"/>
    <property type="match status" value="1"/>
</dbReference>
<dbReference type="AlphaFoldDB" id="A0A7M7J7T6"/>
<dbReference type="InterPro" id="IPR019775">
    <property type="entry name" value="WD40_repeat_CS"/>
</dbReference>
<keyword evidence="4" id="KW-0597">Phosphoprotein</keyword>
<dbReference type="SUPFAM" id="SSF50978">
    <property type="entry name" value="WD40 repeat-like"/>
    <property type="match status" value="1"/>
</dbReference>
<dbReference type="GeneID" id="111244510"/>
<dbReference type="InterPro" id="IPR051488">
    <property type="entry name" value="WD_repeat_striatin"/>
</dbReference>
<dbReference type="PROSITE" id="PS00678">
    <property type="entry name" value="WD_REPEATS_1"/>
    <property type="match status" value="2"/>
</dbReference>
<dbReference type="Gene3D" id="1.20.5.300">
    <property type="match status" value="1"/>
</dbReference>
<evidence type="ECO:0000256" key="10">
    <source>
        <dbReference type="SAM" id="MobiDB-lite"/>
    </source>
</evidence>
<reference evidence="12" key="1">
    <citation type="submission" date="2021-01" db="UniProtKB">
        <authorList>
            <consortium name="EnsemblMetazoa"/>
        </authorList>
    </citation>
    <scope>IDENTIFICATION</scope>
</reference>
<evidence type="ECO:0000256" key="8">
    <source>
        <dbReference type="ARBA" id="ARBA00023054"/>
    </source>
</evidence>
<evidence type="ECO:0000256" key="6">
    <source>
        <dbReference type="ARBA" id="ARBA00022737"/>
    </source>
</evidence>
<dbReference type="Proteomes" id="UP000594260">
    <property type="component" value="Unplaced"/>
</dbReference>
<dbReference type="FunFam" id="1.20.5.300:FF:000001">
    <property type="entry name" value="striatin isoform X1"/>
    <property type="match status" value="1"/>
</dbReference>
<evidence type="ECO:0000256" key="9">
    <source>
        <dbReference type="PROSITE-ProRule" id="PRU00221"/>
    </source>
</evidence>
<protein>
    <recommendedName>
        <fullName evidence="11">Striatin N-terminal domain-containing protein</fullName>
    </recommendedName>
</protein>
<evidence type="ECO:0000256" key="2">
    <source>
        <dbReference type="ARBA" id="ARBA00009616"/>
    </source>
</evidence>
<dbReference type="GO" id="GO:0005516">
    <property type="term" value="F:calmodulin binding"/>
    <property type="evidence" value="ECO:0007669"/>
    <property type="project" value="UniProtKB-KW"/>
</dbReference>
<keyword evidence="7" id="KW-0112">Calmodulin-binding</keyword>
<dbReference type="CTD" id="34096"/>
<feature type="repeat" description="WD" evidence="9">
    <location>
        <begin position="417"/>
        <end position="455"/>
    </location>
</feature>
<name>A0A7M7J7T6_VARDE</name>
<dbReference type="OrthoDB" id="727118at2759"/>
<comment type="subcellular location">
    <subcellularLocation>
        <location evidence="1">Cytoplasm</location>
    </subcellularLocation>
</comment>
<dbReference type="EnsemblMetazoa" id="XM_022791716">
    <property type="protein sequence ID" value="XP_022647451"/>
    <property type="gene ID" value="LOC111244510"/>
</dbReference>
<evidence type="ECO:0000256" key="7">
    <source>
        <dbReference type="ARBA" id="ARBA00022860"/>
    </source>
</evidence>
<dbReference type="PANTHER" id="PTHR15653">
    <property type="entry name" value="STRIATIN"/>
    <property type="match status" value="1"/>
</dbReference>
<keyword evidence="5 9" id="KW-0853">WD repeat</keyword>
<proteinExistence type="inferred from homology"/>
<dbReference type="InterPro" id="IPR020472">
    <property type="entry name" value="WD40_PAC1"/>
</dbReference>
<keyword evidence="6" id="KW-0677">Repeat</keyword>
<sequence>MEDEQKQLPPGLTGGQEECAQSRPQYSIPGILHFIQHEWGRFELERAQWEVERTELQTRIAFLQGERKGQECLKNDLVRRIKMLEYALRQERARVEKLRQGGGAGNDPVDEEKPPQFDIDDSATELFGSSGGTGPGPQLTWKQGRELLRQYLQEIGFTDTMLDVRSARVQTLLGLQSSNSTGEGGTTAAGAGAVNGGAGAAGTGAMNTQRRAAGGVRKDVKVNVLRDAEASVLATFDFLAAEGTPGSDGADDDEDDDVVMGAPSVDEMRPPCTQDPEGTLGLGELAGLTVNNEFEPQSKDLPKKWNAKYTLRSHFDGVRTLAFHPIEPVLLTGSEDHTLKLWNLQKTVPAKKTAALDVEPLYTFRGHTGPVLSLVMGPLGDRCFSGSLDSTVRVWNLPNCNVDPYDAYDPNVLAHTLAGHTDAVWGLAVQGAAGSAKQPQLLSCSADSTVRLWSIGDMIAPLETFTFESAIPTSVDFVRSGAGQQAVIGYMNADLMAIDLETGKPVTRFETAGCSQINRVVSHPTLGITVTGHEDRCIRFFDDATGKLIHSMVAHLDAVTSISIDPNGLYLLSASHDCSIRLWHLDNKTCVQEVTSHRKKFDEAVNDVAFHPSKAYIASAGADSIVKVFV</sequence>
<dbReference type="Pfam" id="PF00400">
    <property type="entry name" value="WD40"/>
    <property type="match status" value="5"/>
</dbReference>
<dbReference type="InterPro" id="IPR013258">
    <property type="entry name" value="Striatin_N"/>
</dbReference>
<dbReference type="InterPro" id="IPR036322">
    <property type="entry name" value="WD40_repeat_dom_sf"/>
</dbReference>
<feature type="region of interest" description="Disordered" evidence="10">
    <location>
        <begin position="1"/>
        <end position="21"/>
    </location>
</feature>
<dbReference type="PRINTS" id="PR00320">
    <property type="entry name" value="GPROTEINBRPT"/>
</dbReference>